<feature type="compositionally biased region" description="Low complexity" evidence="1">
    <location>
        <begin position="251"/>
        <end position="279"/>
    </location>
</feature>
<dbReference type="InterPro" id="IPR016047">
    <property type="entry name" value="M23ase_b-sheet_dom"/>
</dbReference>
<dbReference type="OrthoDB" id="9795421at2"/>
<reference evidence="3 4" key="1">
    <citation type="submission" date="2019-03" db="EMBL/GenBank/DDBJ databases">
        <title>Primorskyibacter sp. SS33 isolated from sediments.</title>
        <authorList>
            <person name="Xunke S."/>
        </authorList>
    </citation>
    <scope>NUCLEOTIDE SEQUENCE [LARGE SCALE GENOMIC DNA]</scope>
    <source>
        <strain evidence="3 4">SS33</strain>
    </source>
</reference>
<dbReference type="CDD" id="cd12797">
    <property type="entry name" value="M23_peptidase"/>
    <property type="match status" value="1"/>
</dbReference>
<dbReference type="InterPro" id="IPR011055">
    <property type="entry name" value="Dup_hybrid_motif"/>
</dbReference>
<dbReference type="SUPFAM" id="SSF54106">
    <property type="entry name" value="LysM domain"/>
    <property type="match status" value="1"/>
</dbReference>
<dbReference type="PROSITE" id="PS51257">
    <property type="entry name" value="PROKAR_LIPOPROTEIN"/>
    <property type="match status" value="1"/>
</dbReference>
<dbReference type="GO" id="GO:0004222">
    <property type="term" value="F:metalloendopeptidase activity"/>
    <property type="evidence" value="ECO:0007669"/>
    <property type="project" value="TreeGrafter"/>
</dbReference>
<dbReference type="InterPro" id="IPR036779">
    <property type="entry name" value="LysM_dom_sf"/>
</dbReference>
<evidence type="ECO:0000256" key="1">
    <source>
        <dbReference type="SAM" id="MobiDB-lite"/>
    </source>
</evidence>
<dbReference type="AlphaFoldDB" id="A0A4R6ABQ8"/>
<name>A0A4R6ABQ8_9RHOB</name>
<dbReference type="Gene3D" id="3.10.350.10">
    <property type="entry name" value="LysM domain"/>
    <property type="match status" value="1"/>
</dbReference>
<dbReference type="Gene3D" id="2.70.70.10">
    <property type="entry name" value="Glucose Permease (Domain IIA)"/>
    <property type="match status" value="1"/>
</dbReference>
<gene>
    <name evidence="3" type="ORF">E2L08_06565</name>
</gene>
<proteinExistence type="predicted"/>
<sequence length="399" mass="40926">MARAGTLALVLGALSACGSGGGFDIDLRDRLGNAFDTSPAVGRAVAPRPAADDRGIISYPNYQVAVARRGDTVAQVAARIGLPADELARHNGMPADLTLRQGEIIALPRRVAEPSPATGAPTAGPIRPGAAGLAAPGTVATTSLEDRAQAAIARSGTTPAPTPAAAPAAPPAASGREPERHRVARGETAYSIARRYDVPVRALAEWNGLGTDLGVREGQFLLIPVAAPAPAAATETQPGQGTVAPPPPSAATPLPERNETQAPPETPEPAAMAAETTTASRADEARLIYPVTGSIIRAYAKGRNDGIDIKAPAGTEVKAADSGTVAAITRDTDQVPILVLRHSDNILTVYAGVTDVTVAKGDSVRRGQTVARIRPGNPPFLHFEVREGFDSVDPAGYLP</sequence>
<accession>A0A4R6ABQ8</accession>
<feature type="compositionally biased region" description="Low complexity" evidence="1">
    <location>
        <begin position="114"/>
        <end position="132"/>
    </location>
</feature>
<dbReference type="SUPFAM" id="SSF51261">
    <property type="entry name" value="Duplicated hybrid motif"/>
    <property type="match status" value="1"/>
</dbReference>
<dbReference type="SMART" id="SM00257">
    <property type="entry name" value="LysM"/>
    <property type="match status" value="2"/>
</dbReference>
<dbReference type="PANTHER" id="PTHR21666:SF270">
    <property type="entry name" value="MUREIN HYDROLASE ACTIVATOR ENVC"/>
    <property type="match status" value="1"/>
</dbReference>
<dbReference type="PROSITE" id="PS51782">
    <property type="entry name" value="LYSM"/>
    <property type="match status" value="1"/>
</dbReference>
<keyword evidence="4" id="KW-1185">Reference proteome</keyword>
<dbReference type="EMBL" id="SNAA01000005">
    <property type="protein sequence ID" value="TDL81401.1"/>
    <property type="molecule type" value="Genomic_DNA"/>
</dbReference>
<dbReference type="Pfam" id="PF01551">
    <property type="entry name" value="Peptidase_M23"/>
    <property type="match status" value="1"/>
</dbReference>
<dbReference type="Proteomes" id="UP000295701">
    <property type="component" value="Unassembled WGS sequence"/>
</dbReference>
<dbReference type="InterPro" id="IPR050570">
    <property type="entry name" value="Cell_wall_metabolism_enzyme"/>
</dbReference>
<feature type="region of interest" description="Disordered" evidence="1">
    <location>
        <begin position="153"/>
        <end position="186"/>
    </location>
</feature>
<dbReference type="Pfam" id="PF01476">
    <property type="entry name" value="LysM"/>
    <property type="match status" value="2"/>
</dbReference>
<organism evidence="3 4">
    <name type="scientific">Palleronia sediminis</name>
    <dbReference type="NCBI Taxonomy" id="2547833"/>
    <lineage>
        <taxon>Bacteria</taxon>
        <taxon>Pseudomonadati</taxon>
        <taxon>Pseudomonadota</taxon>
        <taxon>Alphaproteobacteria</taxon>
        <taxon>Rhodobacterales</taxon>
        <taxon>Roseobacteraceae</taxon>
        <taxon>Palleronia</taxon>
    </lineage>
</organism>
<feature type="region of interest" description="Disordered" evidence="1">
    <location>
        <begin position="232"/>
        <end position="279"/>
    </location>
</feature>
<feature type="compositionally biased region" description="Basic and acidic residues" evidence="1">
    <location>
        <begin position="176"/>
        <end position="185"/>
    </location>
</feature>
<feature type="compositionally biased region" description="Pro residues" evidence="1">
    <location>
        <begin position="160"/>
        <end position="170"/>
    </location>
</feature>
<evidence type="ECO:0000313" key="4">
    <source>
        <dbReference type="Proteomes" id="UP000295701"/>
    </source>
</evidence>
<feature type="domain" description="LysM" evidence="2">
    <location>
        <begin position="179"/>
        <end position="223"/>
    </location>
</feature>
<evidence type="ECO:0000313" key="3">
    <source>
        <dbReference type="EMBL" id="TDL81401.1"/>
    </source>
</evidence>
<feature type="region of interest" description="Disordered" evidence="1">
    <location>
        <begin position="110"/>
        <end position="135"/>
    </location>
</feature>
<dbReference type="InterPro" id="IPR018392">
    <property type="entry name" value="LysM"/>
</dbReference>
<protein>
    <submittedName>
        <fullName evidence="3">LysM peptidoglycan-binding domain-containing protein</fullName>
    </submittedName>
</protein>
<dbReference type="PANTHER" id="PTHR21666">
    <property type="entry name" value="PEPTIDASE-RELATED"/>
    <property type="match status" value="1"/>
</dbReference>
<comment type="caution">
    <text evidence="3">The sequence shown here is derived from an EMBL/GenBank/DDBJ whole genome shotgun (WGS) entry which is preliminary data.</text>
</comment>
<dbReference type="CDD" id="cd00118">
    <property type="entry name" value="LysM"/>
    <property type="match status" value="1"/>
</dbReference>
<evidence type="ECO:0000259" key="2">
    <source>
        <dbReference type="PROSITE" id="PS51782"/>
    </source>
</evidence>